<keyword evidence="2" id="KW-1185">Reference proteome</keyword>
<organism evidence="1 2">
    <name type="scientific">Roseobacter insulae</name>
    <dbReference type="NCBI Taxonomy" id="2859783"/>
    <lineage>
        <taxon>Bacteria</taxon>
        <taxon>Pseudomonadati</taxon>
        <taxon>Pseudomonadota</taxon>
        <taxon>Alphaproteobacteria</taxon>
        <taxon>Rhodobacterales</taxon>
        <taxon>Roseobacteraceae</taxon>
        <taxon>Roseobacter</taxon>
    </lineage>
</organism>
<comment type="caution">
    <text evidence="1">The sequence shown here is derived from an EMBL/GenBank/DDBJ whole genome shotgun (WGS) entry which is preliminary data.</text>
</comment>
<dbReference type="Proteomes" id="UP001138661">
    <property type="component" value="Unassembled WGS sequence"/>
</dbReference>
<evidence type="ECO:0000313" key="2">
    <source>
        <dbReference type="Proteomes" id="UP001138661"/>
    </source>
</evidence>
<gene>
    <name evidence="1" type="ORF">KX928_23380</name>
</gene>
<proteinExistence type="predicted"/>
<dbReference type="RefSeq" id="WP_219507864.1">
    <property type="nucleotide sequence ID" value="NZ_JAHXDN010000010.1"/>
</dbReference>
<evidence type="ECO:0000313" key="1">
    <source>
        <dbReference type="EMBL" id="MBW4710743.1"/>
    </source>
</evidence>
<reference evidence="1" key="1">
    <citation type="submission" date="2021-07" db="EMBL/GenBank/DDBJ databases">
        <title>Roseobacter insulae sp. nov., isolated from a tidal flat.</title>
        <authorList>
            <person name="Park S."/>
            <person name="Yoon J.-H."/>
        </authorList>
    </citation>
    <scope>NUCLEOTIDE SEQUENCE</scope>
    <source>
        <strain evidence="1">YSTF-M11</strain>
    </source>
</reference>
<sequence length="111" mass="12495">MISLAFIAAWVFTLRYPKTPFAGWVVTITSRIINSCTPGEWGTAEYTLSVHAAIEARQGHPVWVAVERAIDLAFLAIAQEQNHCRGVLVEDDRQAGRLRDLVKDFRDWGLI</sequence>
<accession>A0A9X1K4L9</accession>
<dbReference type="EMBL" id="JAHXDN010000010">
    <property type="protein sequence ID" value="MBW4710743.1"/>
    <property type="molecule type" value="Genomic_DNA"/>
</dbReference>
<protein>
    <submittedName>
        <fullName evidence="1">Uncharacterized protein</fullName>
    </submittedName>
</protein>
<dbReference type="AlphaFoldDB" id="A0A9X1K4L9"/>
<name>A0A9X1K4L9_9RHOB</name>